<accession>A0A919DLD0</accession>
<dbReference type="EMBL" id="BNBC01000002">
    <property type="protein sequence ID" value="GHE56222.1"/>
    <property type="molecule type" value="Genomic_DNA"/>
</dbReference>
<comment type="caution">
    <text evidence="1">The sequence shown here is derived from an EMBL/GenBank/DDBJ whole genome shotgun (WGS) entry which is preliminary data.</text>
</comment>
<sequence length="70" mass="7695">MPQPELAAAAVLVTDGGAPSPLLNEVPAADRTRTIAAAMDIKSGARFMHSFFRGRGMNRERRSPGRFRRR</sequence>
<evidence type="ECO:0000313" key="2">
    <source>
        <dbReference type="Proteomes" id="UP000641386"/>
    </source>
</evidence>
<dbReference type="AlphaFoldDB" id="A0A919DLD0"/>
<keyword evidence="2" id="KW-1185">Reference proteome</keyword>
<gene>
    <name evidence="1" type="ORF">GCM10014715_06490</name>
</gene>
<name>A0A919DLD0_9ACTN</name>
<reference evidence="1" key="1">
    <citation type="journal article" date="2014" name="Int. J. Syst. Evol. Microbiol.">
        <title>Complete genome sequence of Corynebacterium casei LMG S-19264T (=DSM 44701T), isolated from a smear-ripened cheese.</title>
        <authorList>
            <consortium name="US DOE Joint Genome Institute (JGI-PGF)"/>
            <person name="Walter F."/>
            <person name="Albersmeier A."/>
            <person name="Kalinowski J."/>
            <person name="Ruckert C."/>
        </authorList>
    </citation>
    <scope>NUCLEOTIDE SEQUENCE</scope>
    <source>
        <strain evidence="1">JCM 3302</strain>
    </source>
</reference>
<protein>
    <submittedName>
        <fullName evidence="1">Uncharacterized protein</fullName>
    </submittedName>
</protein>
<reference evidence="1" key="2">
    <citation type="submission" date="2020-09" db="EMBL/GenBank/DDBJ databases">
        <authorList>
            <person name="Sun Q."/>
            <person name="Ohkuma M."/>
        </authorList>
    </citation>
    <scope>NUCLEOTIDE SEQUENCE</scope>
    <source>
        <strain evidence="1">JCM 3302</strain>
    </source>
</reference>
<dbReference type="Proteomes" id="UP000641386">
    <property type="component" value="Unassembled WGS sequence"/>
</dbReference>
<organism evidence="1 2">
    <name type="scientific">Streptomyces spiralis</name>
    <dbReference type="NCBI Taxonomy" id="66376"/>
    <lineage>
        <taxon>Bacteria</taxon>
        <taxon>Bacillati</taxon>
        <taxon>Actinomycetota</taxon>
        <taxon>Actinomycetes</taxon>
        <taxon>Kitasatosporales</taxon>
        <taxon>Streptomycetaceae</taxon>
        <taxon>Streptomyces</taxon>
    </lineage>
</organism>
<evidence type="ECO:0000313" key="1">
    <source>
        <dbReference type="EMBL" id="GHE56222.1"/>
    </source>
</evidence>
<proteinExistence type="predicted"/>